<evidence type="ECO:0000313" key="2">
    <source>
        <dbReference type="Proteomes" id="UP000017127"/>
    </source>
</evidence>
<keyword evidence="2" id="KW-1185">Reference proteome</keyword>
<dbReference type="Proteomes" id="UP000017127">
    <property type="component" value="Unassembled WGS sequence"/>
</dbReference>
<comment type="caution">
    <text evidence="1">The sequence shown here is derived from an EMBL/GenBank/DDBJ whole genome shotgun (WGS) entry which is preliminary data.</text>
</comment>
<sequence length="85" mass="9035">MIAGAGDDSIPESILTSLKKTLPFLKTANIAKLVLSSSEPQRAIAINQLSFVTVTTDIPEPIYTKSLLSLGLLGFGVKSKKKCQS</sequence>
<dbReference type="AlphaFoldDB" id="U7QGB9"/>
<gene>
    <name evidence="1" type="ORF">M595_3097</name>
</gene>
<organism evidence="1 2">
    <name type="scientific">Lyngbya aestuarii BL J</name>
    <dbReference type="NCBI Taxonomy" id="1348334"/>
    <lineage>
        <taxon>Bacteria</taxon>
        <taxon>Bacillati</taxon>
        <taxon>Cyanobacteriota</taxon>
        <taxon>Cyanophyceae</taxon>
        <taxon>Oscillatoriophycideae</taxon>
        <taxon>Oscillatoriales</taxon>
        <taxon>Microcoleaceae</taxon>
        <taxon>Lyngbya</taxon>
    </lineage>
</organism>
<dbReference type="EMBL" id="AUZM01000028">
    <property type="protein sequence ID" value="ERT06923.1"/>
    <property type="molecule type" value="Genomic_DNA"/>
</dbReference>
<reference evidence="1 2" key="1">
    <citation type="journal article" date="2013" name="Front. Microbiol.">
        <title>Comparative genomic analyses of the cyanobacterium, Lyngbya aestuarii BL J, a powerful hydrogen producer.</title>
        <authorList>
            <person name="Kothari A."/>
            <person name="Vaughn M."/>
            <person name="Garcia-Pichel F."/>
        </authorList>
    </citation>
    <scope>NUCLEOTIDE SEQUENCE [LARGE SCALE GENOMIC DNA]</scope>
    <source>
        <strain evidence="1 2">BL J</strain>
    </source>
</reference>
<proteinExistence type="predicted"/>
<name>U7QGB9_9CYAN</name>
<accession>U7QGB9</accession>
<evidence type="ECO:0000313" key="1">
    <source>
        <dbReference type="EMBL" id="ERT06923.1"/>
    </source>
</evidence>
<protein>
    <submittedName>
        <fullName evidence="1">Uncharacterized protein</fullName>
    </submittedName>
</protein>